<dbReference type="AlphaFoldDB" id="A0A1Q4L0F1"/>
<sequence length="123" mass="13835">MPGKLKEARQKAVEAAGMVWADEAKEVTQEDNHIDTSLYINSIGYLTNIPYTNKTGKGERNATEADVVHELTEEETKTTLELGSDVAYASHLENRYNIMARALDRAEPRMQQVAETQVRLILE</sequence>
<organism evidence="1 2">
    <name type="scientific">Bacillus cereus</name>
    <dbReference type="NCBI Taxonomy" id="1396"/>
    <lineage>
        <taxon>Bacteria</taxon>
        <taxon>Bacillati</taxon>
        <taxon>Bacillota</taxon>
        <taxon>Bacilli</taxon>
        <taxon>Bacillales</taxon>
        <taxon>Bacillaceae</taxon>
        <taxon>Bacillus</taxon>
        <taxon>Bacillus cereus group</taxon>
    </lineage>
</organism>
<comment type="caution">
    <text evidence="1">The sequence shown here is derived from an EMBL/GenBank/DDBJ whole genome shotgun (WGS) entry which is preliminary data.</text>
</comment>
<accession>A0A1Q4L0F1</accession>
<name>A0A1Q4L0F1_BACCE</name>
<dbReference type="EMBL" id="MPON01000037">
    <property type="protein sequence ID" value="OKA30505.1"/>
    <property type="molecule type" value="Genomic_DNA"/>
</dbReference>
<protein>
    <submittedName>
        <fullName evidence="1">Uncharacterized protein</fullName>
    </submittedName>
</protein>
<proteinExistence type="predicted"/>
<evidence type="ECO:0000313" key="1">
    <source>
        <dbReference type="EMBL" id="OKA30505.1"/>
    </source>
</evidence>
<evidence type="ECO:0000313" key="2">
    <source>
        <dbReference type="Proteomes" id="UP000186535"/>
    </source>
</evidence>
<dbReference type="Proteomes" id="UP000186535">
    <property type="component" value="Unassembled WGS sequence"/>
</dbReference>
<reference evidence="1 2" key="1">
    <citation type="submission" date="2016-11" db="EMBL/GenBank/DDBJ databases">
        <title>Identification of Bacillus cereus isolated from egg-white.</title>
        <authorList>
            <person name="Soni A."/>
            <person name="Oey I."/>
            <person name="Silcock P."/>
            <person name="Bremer P."/>
        </authorList>
    </citation>
    <scope>NUCLEOTIDE SEQUENCE [LARGE SCALE GENOMIC DNA]</scope>
    <source>
        <strain evidence="1 2">NZAS03</strain>
    </source>
</reference>
<gene>
    <name evidence="1" type="ORF">BJR07_29800</name>
</gene>